<reference evidence="2 5" key="2">
    <citation type="submission" date="2016-11" db="EMBL/GenBank/DDBJ databases">
        <title>Genomic analysis of Caldithrix abyssi and proposal of a novel bacterial phylum Caldithrichaeota.</title>
        <authorList>
            <person name="Kublanov I."/>
            <person name="Sigalova O."/>
            <person name="Gavrilov S."/>
            <person name="Lebedinsky A."/>
            <person name="Ivanova N."/>
            <person name="Daum C."/>
            <person name="Reddy T."/>
            <person name="Klenk H.P."/>
            <person name="Goker M."/>
            <person name="Reva O."/>
            <person name="Miroshnichenko M."/>
            <person name="Kyprides N."/>
            <person name="Woyke T."/>
            <person name="Gelfand M."/>
        </authorList>
    </citation>
    <scope>NUCLEOTIDE SEQUENCE [LARGE SCALE GENOMIC DNA]</scope>
    <source>
        <strain evidence="2 5">LF13</strain>
    </source>
</reference>
<dbReference type="EMBL" id="CP018099">
    <property type="protein sequence ID" value="APF20394.1"/>
    <property type="molecule type" value="Genomic_DNA"/>
</dbReference>
<accession>H1XPV2</accession>
<sequence length="69" mass="6996">MAEIKKTFGSGGANLTPAGHGTPSLADALRDIADDLAMIKVAVDQLIADHNSSTVPTTATTSTLKTTKG</sequence>
<proteinExistence type="predicted"/>
<evidence type="ECO:0000313" key="5">
    <source>
        <dbReference type="Proteomes" id="UP000183868"/>
    </source>
</evidence>
<reference evidence="3 4" key="1">
    <citation type="submission" date="2011-09" db="EMBL/GenBank/DDBJ databases">
        <title>The permanent draft genome of Caldithrix abyssi DSM 13497.</title>
        <authorList>
            <consortium name="US DOE Joint Genome Institute (JGI-PGF)"/>
            <person name="Lucas S."/>
            <person name="Han J."/>
            <person name="Lapidus A."/>
            <person name="Bruce D."/>
            <person name="Goodwin L."/>
            <person name="Pitluck S."/>
            <person name="Peters L."/>
            <person name="Kyrpides N."/>
            <person name="Mavromatis K."/>
            <person name="Ivanova N."/>
            <person name="Mikhailova N."/>
            <person name="Chertkov O."/>
            <person name="Detter J.C."/>
            <person name="Tapia R."/>
            <person name="Han C."/>
            <person name="Land M."/>
            <person name="Hauser L."/>
            <person name="Markowitz V."/>
            <person name="Cheng J.-F."/>
            <person name="Hugenholtz P."/>
            <person name="Woyke T."/>
            <person name="Wu D."/>
            <person name="Spring S."/>
            <person name="Brambilla E."/>
            <person name="Klenk H.-P."/>
            <person name="Eisen J.A."/>
        </authorList>
    </citation>
    <scope>NUCLEOTIDE SEQUENCE [LARGE SCALE GENOMIC DNA]</scope>
    <source>
        <strain evidence="3 4">DSM 13497</strain>
    </source>
</reference>
<evidence type="ECO:0000313" key="4">
    <source>
        <dbReference type="Proteomes" id="UP000004671"/>
    </source>
</evidence>
<evidence type="ECO:0000313" key="2">
    <source>
        <dbReference type="EMBL" id="APF20394.1"/>
    </source>
</evidence>
<dbReference type="Proteomes" id="UP000183868">
    <property type="component" value="Chromosome"/>
</dbReference>
<feature type="region of interest" description="Disordered" evidence="1">
    <location>
        <begin position="1"/>
        <end position="24"/>
    </location>
</feature>
<dbReference type="STRING" id="880073.Cabys_3648"/>
<dbReference type="KEGG" id="caby:Cabys_3648"/>
<dbReference type="EMBL" id="CM001402">
    <property type="protein sequence ID" value="EHO41078.1"/>
    <property type="molecule type" value="Genomic_DNA"/>
</dbReference>
<name>H1XPV2_CALAY</name>
<gene>
    <name evidence="2" type="ORF">Cabys_3648</name>
    <name evidence="3" type="ORF">Calab_1457</name>
</gene>
<evidence type="ECO:0000313" key="3">
    <source>
        <dbReference type="EMBL" id="EHO41078.1"/>
    </source>
</evidence>
<protein>
    <submittedName>
        <fullName evidence="3">Uncharacterized protein</fullName>
    </submittedName>
</protein>
<dbReference type="PaxDb" id="880073-Calab_1457"/>
<organism evidence="3 4">
    <name type="scientific">Caldithrix abyssi DSM 13497</name>
    <dbReference type="NCBI Taxonomy" id="880073"/>
    <lineage>
        <taxon>Bacteria</taxon>
        <taxon>Pseudomonadati</taxon>
        <taxon>Calditrichota</taxon>
        <taxon>Calditrichia</taxon>
        <taxon>Calditrichales</taxon>
        <taxon>Calditrichaceae</taxon>
        <taxon>Caldithrix</taxon>
    </lineage>
</organism>
<evidence type="ECO:0000256" key="1">
    <source>
        <dbReference type="SAM" id="MobiDB-lite"/>
    </source>
</evidence>
<dbReference type="HOGENOM" id="CLU_2820583_0_0_0"/>
<dbReference type="Proteomes" id="UP000004671">
    <property type="component" value="Chromosome"/>
</dbReference>
<dbReference type="RefSeq" id="WP_006928172.1">
    <property type="nucleotide sequence ID" value="NZ_CM001402.1"/>
</dbReference>
<keyword evidence="4" id="KW-1185">Reference proteome</keyword>
<dbReference type="AlphaFoldDB" id="H1XPV2"/>
<dbReference type="InParanoid" id="H1XPV2"/>